<feature type="transmembrane region" description="Helical" evidence="8">
    <location>
        <begin position="295"/>
        <end position="314"/>
    </location>
</feature>
<protein>
    <submittedName>
        <fullName evidence="10">ABC transporter permease</fullName>
    </submittedName>
</protein>
<evidence type="ECO:0000256" key="6">
    <source>
        <dbReference type="ARBA" id="ARBA00022989"/>
    </source>
</evidence>
<dbReference type="Pfam" id="PF12698">
    <property type="entry name" value="ABC2_membrane_3"/>
    <property type="match status" value="1"/>
</dbReference>
<proteinExistence type="inferred from homology"/>
<evidence type="ECO:0000259" key="9">
    <source>
        <dbReference type="PROSITE" id="PS51012"/>
    </source>
</evidence>
<gene>
    <name evidence="10" type="ORF">RT717_20450</name>
</gene>
<keyword evidence="7 8" id="KW-0472">Membrane</keyword>
<keyword evidence="5 8" id="KW-0812">Transmembrane</keyword>
<feature type="transmembrane region" description="Helical" evidence="8">
    <location>
        <begin position="352"/>
        <end position="372"/>
    </location>
</feature>
<evidence type="ECO:0000256" key="4">
    <source>
        <dbReference type="ARBA" id="ARBA00022475"/>
    </source>
</evidence>
<dbReference type="PROSITE" id="PS51012">
    <property type="entry name" value="ABC_TM2"/>
    <property type="match status" value="1"/>
</dbReference>
<evidence type="ECO:0000256" key="5">
    <source>
        <dbReference type="ARBA" id="ARBA00022692"/>
    </source>
</evidence>
<feature type="transmembrane region" description="Helical" evidence="8">
    <location>
        <begin position="21"/>
        <end position="40"/>
    </location>
</feature>
<keyword evidence="3" id="KW-0813">Transport</keyword>
<evidence type="ECO:0000313" key="11">
    <source>
        <dbReference type="Proteomes" id="UP001302349"/>
    </source>
</evidence>
<evidence type="ECO:0000256" key="7">
    <source>
        <dbReference type="ARBA" id="ARBA00023136"/>
    </source>
</evidence>
<dbReference type="PANTHER" id="PTHR30294">
    <property type="entry name" value="MEMBRANE COMPONENT OF ABC TRANSPORTER YHHJ-RELATED"/>
    <property type="match status" value="1"/>
</dbReference>
<evidence type="ECO:0000256" key="2">
    <source>
        <dbReference type="ARBA" id="ARBA00007783"/>
    </source>
</evidence>
<accession>A0ABZ0IKA6</accession>
<dbReference type="Proteomes" id="UP001302349">
    <property type="component" value="Chromosome"/>
</dbReference>
<keyword evidence="6 8" id="KW-1133">Transmembrane helix</keyword>
<evidence type="ECO:0000256" key="1">
    <source>
        <dbReference type="ARBA" id="ARBA00004651"/>
    </source>
</evidence>
<dbReference type="PANTHER" id="PTHR30294:SF29">
    <property type="entry name" value="MULTIDRUG ABC TRANSPORTER PERMEASE YBHS-RELATED"/>
    <property type="match status" value="1"/>
</dbReference>
<dbReference type="RefSeq" id="WP_317488209.1">
    <property type="nucleotide sequence ID" value="NZ_CP136051.1"/>
</dbReference>
<dbReference type="InterPro" id="IPR047817">
    <property type="entry name" value="ABC2_TM_bact-type"/>
</dbReference>
<evidence type="ECO:0000313" key="10">
    <source>
        <dbReference type="EMBL" id="WOK05449.1"/>
    </source>
</evidence>
<comment type="subcellular location">
    <subcellularLocation>
        <location evidence="1">Cell membrane</location>
        <topology evidence="1">Multi-pass membrane protein</topology>
    </subcellularLocation>
</comment>
<reference evidence="10 11" key="1">
    <citation type="journal article" date="2023" name="Microbiol. Resour. Announc.">
        <title>Complete Genome Sequence of Imperialibacter roseus strain P4T.</title>
        <authorList>
            <person name="Tizabi D.R."/>
            <person name="Bachvaroff T."/>
            <person name="Hill R.T."/>
        </authorList>
    </citation>
    <scope>NUCLEOTIDE SEQUENCE [LARGE SCALE GENOMIC DNA]</scope>
    <source>
        <strain evidence="10 11">P4T</strain>
    </source>
</reference>
<keyword evidence="11" id="KW-1185">Reference proteome</keyword>
<dbReference type="InterPro" id="IPR051449">
    <property type="entry name" value="ABC-2_transporter_component"/>
</dbReference>
<organism evidence="10 11">
    <name type="scientific">Imperialibacter roseus</name>
    <dbReference type="NCBI Taxonomy" id="1324217"/>
    <lineage>
        <taxon>Bacteria</taxon>
        <taxon>Pseudomonadati</taxon>
        <taxon>Bacteroidota</taxon>
        <taxon>Cytophagia</taxon>
        <taxon>Cytophagales</taxon>
        <taxon>Flammeovirgaceae</taxon>
        <taxon>Imperialibacter</taxon>
    </lineage>
</organism>
<dbReference type="InterPro" id="IPR013525">
    <property type="entry name" value="ABC2_TM"/>
</dbReference>
<evidence type="ECO:0000256" key="3">
    <source>
        <dbReference type="ARBA" id="ARBA00022448"/>
    </source>
</evidence>
<feature type="transmembrane region" description="Helical" evidence="8">
    <location>
        <begin position="183"/>
        <end position="206"/>
    </location>
</feature>
<feature type="domain" description="ABC transmembrane type-2" evidence="9">
    <location>
        <begin position="132"/>
        <end position="375"/>
    </location>
</feature>
<comment type="similarity">
    <text evidence="2">Belongs to the ABC-2 integral membrane protein family.</text>
</comment>
<sequence length="376" mass="42135">MRIILYLIQKEFLQIFRNKTNLPILFVMPVVQLIILSYAADFEIKNLKVYWMDNDQSSASRQLYRGLTASGYFTIAGAGFNHAGAAAALDRNEADLVVEIPAGMEKKLVRKEPQSLQVIVNAIDGTKAGLANYYFGRILADYNQRELTNLEMRVVAGSQPTAGQVINVESSFWFNPELNYKTFMVPGILVLLVTMIGAFLSSMNIVREKEIGTIEQINVTPIQKYQFVIGKLLPFWLLGLMVLSIGLVVAKVVFNIPFVGSVGLIYAFSAVYLLLILGFGLLISTLTDTQQQAMFLAWFFLVVFILMGGLFTAVENMPGWAQTVTLFNPVRYFIEFVRLVMLKGAGWQETRFFFAVIFGYAVLLNGLAILNYKKTA</sequence>
<name>A0ABZ0IKA6_9BACT</name>
<dbReference type="Gene3D" id="3.40.1710.10">
    <property type="entry name" value="abc type-2 transporter like domain"/>
    <property type="match status" value="1"/>
</dbReference>
<evidence type="ECO:0000256" key="8">
    <source>
        <dbReference type="SAM" id="Phobius"/>
    </source>
</evidence>
<keyword evidence="4" id="KW-1003">Cell membrane</keyword>
<feature type="transmembrane region" description="Helical" evidence="8">
    <location>
        <begin position="227"/>
        <end position="250"/>
    </location>
</feature>
<dbReference type="EMBL" id="CP136051">
    <property type="protein sequence ID" value="WOK05449.1"/>
    <property type="molecule type" value="Genomic_DNA"/>
</dbReference>
<feature type="transmembrane region" description="Helical" evidence="8">
    <location>
        <begin position="256"/>
        <end position="283"/>
    </location>
</feature>